<dbReference type="Proteomes" id="UP001196413">
    <property type="component" value="Unassembled WGS sequence"/>
</dbReference>
<organism evidence="1 2">
    <name type="scientific">Parelaphostrongylus tenuis</name>
    <name type="common">Meningeal worm</name>
    <dbReference type="NCBI Taxonomy" id="148309"/>
    <lineage>
        <taxon>Eukaryota</taxon>
        <taxon>Metazoa</taxon>
        <taxon>Ecdysozoa</taxon>
        <taxon>Nematoda</taxon>
        <taxon>Chromadorea</taxon>
        <taxon>Rhabditida</taxon>
        <taxon>Rhabditina</taxon>
        <taxon>Rhabditomorpha</taxon>
        <taxon>Strongyloidea</taxon>
        <taxon>Metastrongylidae</taxon>
        <taxon>Parelaphostrongylus</taxon>
    </lineage>
</organism>
<protein>
    <submittedName>
        <fullName evidence="1">Uncharacterized protein</fullName>
    </submittedName>
</protein>
<evidence type="ECO:0000313" key="2">
    <source>
        <dbReference type="Proteomes" id="UP001196413"/>
    </source>
</evidence>
<dbReference type="AlphaFoldDB" id="A0AAD5N9K5"/>
<name>A0AAD5N9K5_PARTN</name>
<evidence type="ECO:0000313" key="1">
    <source>
        <dbReference type="EMBL" id="KAJ1361064.1"/>
    </source>
</evidence>
<accession>A0AAD5N9K5</accession>
<proteinExistence type="predicted"/>
<comment type="caution">
    <text evidence="1">The sequence shown here is derived from an EMBL/GenBank/DDBJ whole genome shotgun (WGS) entry which is preliminary data.</text>
</comment>
<reference evidence="1" key="1">
    <citation type="submission" date="2021-06" db="EMBL/GenBank/DDBJ databases">
        <title>Parelaphostrongylus tenuis whole genome reference sequence.</title>
        <authorList>
            <person name="Garwood T.J."/>
            <person name="Larsen P.A."/>
            <person name="Fountain-Jones N.M."/>
            <person name="Garbe J.R."/>
            <person name="Macchietto M.G."/>
            <person name="Kania S.A."/>
            <person name="Gerhold R.W."/>
            <person name="Richards J.E."/>
            <person name="Wolf T.M."/>
        </authorList>
    </citation>
    <scope>NUCLEOTIDE SEQUENCE</scope>
    <source>
        <strain evidence="1">MNPRO001-30</strain>
        <tissue evidence="1">Meninges</tissue>
    </source>
</reference>
<sequence length="61" mass="6367">MGDSPPGIEATSSKSIVVTRSARNANTKTKSICAKSNVGHFVGPKWADSLGLVASRSDHQL</sequence>
<dbReference type="EMBL" id="JAHQIW010004104">
    <property type="protein sequence ID" value="KAJ1361064.1"/>
    <property type="molecule type" value="Genomic_DNA"/>
</dbReference>
<keyword evidence="2" id="KW-1185">Reference proteome</keyword>
<gene>
    <name evidence="1" type="ORF">KIN20_020235</name>
</gene>